<keyword evidence="4" id="KW-1185">Reference proteome</keyword>
<gene>
    <name evidence="3" type="ORF">AFUB_082630</name>
</gene>
<evidence type="ECO:0000256" key="1">
    <source>
        <dbReference type="SAM" id="MobiDB-lite"/>
    </source>
</evidence>
<dbReference type="EMBL" id="DS499600">
    <property type="protein sequence ID" value="EDP48821.1"/>
    <property type="molecule type" value="Genomic_DNA"/>
</dbReference>
<sequence length="237" mass="23382">MRSNAIRSLTLLTATVATAAAESTVSLFLPYVDTQSLVAEVLGSKSSLLIALQDHPSDVRTQSASATTYRVNCVSAGDDCGIPSSGFTVIQGASTVQQAYTYDDYNVAFGCNLGGTTSISCLVSQTDSTTTHVTATAMITDIGSFFLPVVVTGTATAGAHATTGASVTGATPSATGQTTLATSGPSVTSGPQATGSSASASATPSHSSSGNAAIPQITGNANWAIGGAAMAMALALA</sequence>
<dbReference type="OrthoDB" id="4991875at2759"/>
<evidence type="ECO:0000256" key="2">
    <source>
        <dbReference type="SAM" id="SignalP"/>
    </source>
</evidence>
<feature type="compositionally biased region" description="Low complexity" evidence="1">
    <location>
        <begin position="162"/>
        <end position="176"/>
    </location>
</feature>
<dbReference type="PANTHER" id="PTHR40640:SF1">
    <property type="entry name" value="ANCHORED GLYCOPROTEIN, PUTATIVE (AFU_ORTHOLOGUE AFUA_8G04860)-RELATED"/>
    <property type="match status" value="1"/>
</dbReference>
<proteinExistence type="predicted"/>
<keyword evidence="2" id="KW-0732">Signal</keyword>
<evidence type="ECO:0000313" key="4">
    <source>
        <dbReference type="Proteomes" id="UP000001699"/>
    </source>
</evidence>
<feature type="signal peptide" evidence="2">
    <location>
        <begin position="1"/>
        <end position="21"/>
    </location>
</feature>
<feature type="chain" id="PRO_5002760544" evidence="2">
    <location>
        <begin position="22"/>
        <end position="237"/>
    </location>
</feature>
<evidence type="ECO:0000313" key="3">
    <source>
        <dbReference type="EMBL" id="EDP48821.1"/>
    </source>
</evidence>
<dbReference type="AlphaFoldDB" id="B0Y9X8"/>
<dbReference type="Proteomes" id="UP000001699">
    <property type="component" value="Unassembled WGS sequence"/>
</dbReference>
<reference evidence="3 4" key="1">
    <citation type="journal article" date="2008" name="PLoS Genet.">
        <title>Genomic islands in the pathogenic filamentous fungus Aspergillus fumigatus.</title>
        <authorList>
            <person name="Fedorova N.D."/>
            <person name="Khaldi N."/>
            <person name="Joardar V.S."/>
            <person name="Maiti R."/>
            <person name="Amedeo P."/>
            <person name="Anderson M.J."/>
            <person name="Crabtree J."/>
            <person name="Silva J.C."/>
            <person name="Badger J.H."/>
            <person name="Albarraq A."/>
            <person name="Angiuoli S."/>
            <person name="Bussey H."/>
            <person name="Bowyer P."/>
            <person name="Cotty P.J."/>
            <person name="Dyer P.S."/>
            <person name="Egan A."/>
            <person name="Galens K."/>
            <person name="Fraser-Liggett C.M."/>
            <person name="Haas B.J."/>
            <person name="Inman J.M."/>
            <person name="Kent R."/>
            <person name="Lemieux S."/>
            <person name="Malavazi I."/>
            <person name="Orvis J."/>
            <person name="Roemer T."/>
            <person name="Ronning C.M."/>
            <person name="Sundaram J.P."/>
            <person name="Sutton G."/>
            <person name="Turner G."/>
            <person name="Venter J.C."/>
            <person name="White O.R."/>
            <person name="Whitty B.R."/>
            <person name="Youngman P."/>
            <person name="Wolfe K.H."/>
            <person name="Goldman G.H."/>
            <person name="Wortman J.R."/>
            <person name="Jiang B."/>
            <person name="Denning D.W."/>
            <person name="Nierman W.C."/>
        </authorList>
    </citation>
    <scope>NUCLEOTIDE SEQUENCE [LARGE SCALE GENOMIC DNA]</scope>
    <source>
        <strain evidence="4">CBS 144.89 / FGSC A1163 / CEA10</strain>
    </source>
</reference>
<dbReference type="VEuPathDB" id="FungiDB:AFUB_082630"/>
<feature type="compositionally biased region" description="Low complexity" evidence="1">
    <location>
        <begin position="188"/>
        <end position="210"/>
    </location>
</feature>
<name>B0Y9X8_ASPFC</name>
<dbReference type="HOGENOM" id="CLU_074173_2_0_1"/>
<dbReference type="PANTHER" id="PTHR40640">
    <property type="entry name" value="ANCHORED GLYCOPROTEIN, PUTATIVE (AFU_ORTHOLOGUE AFUA_8G04860)-RELATED"/>
    <property type="match status" value="1"/>
</dbReference>
<feature type="compositionally biased region" description="Polar residues" evidence="1">
    <location>
        <begin position="177"/>
        <end position="187"/>
    </location>
</feature>
<protein>
    <submittedName>
        <fullName evidence="3">GPI anchored glycoprotein, putative</fullName>
    </submittedName>
</protein>
<feature type="region of interest" description="Disordered" evidence="1">
    <location>
        <begin position="162"/>
        <end position="213"/>
    </location>
</feature>
<accession>B0Y9X8</accession>
<organism evidence="3 4">
    <name type="scientific">Aspergillus fumigatus (strain CBS 144.89 / FGSC A1163 / CEA10)</name>
    <name type="common">Neosartorya fumigata</name>
    <dbReference type="NCBI Taxonomy" id="451804"/>
    <lineage>
        <taxon>Eukaryota</taxon>
        <taxon>Fungi</taxon>
        <taxon>Dikarya</taxon>
        <taxon>Ascomycota</taxon>
        <taxon>Pezizomycotina</taxon>
        <taxon>Eurotiomycetes</taxon>
        <taxon>Eurotiomycetidae</taxon>
        <taxon>Eurotiales</taxon>
        <taxon>Aspergillaceae</taxon>
        <taxon>Aspergillus</taxon>
        <taxon>Aspergillus subgen. Fumigati</taxon>
    </lineage>
</organism>